<organism evidence="7 8">
    <name type="scientific">Pseudaquabacterium pictum</name>
    <dbReference type="NCBI Taxonomy" id="2315236"/>
    <lineage>
        <taxon>Bacteria</taxon>
        <taxon>Pseudomonadati</taxon>
        <taxon>Pseudomonadota</taxon>
        <taxon>Betaproteobacteria</taxon>
        <taxon>Burkholderiales</taxon>
        <taxon>Sphaerotilaceae</taxon>
        <taxon>Pseudaquabacterium</taxon>
    </lineage>
</organism>
<sequence>MIATTMPSRRTPRPVAPKDNPIALALQGGGSHGAFTWGVLDRLLEDETLPIGGISGTSAGALNAAVLACGWVDGGRAGARAALRAFWLDVASQQSPWRGGCFGGPRGLAAYNLDNHPLYAWQQQFLRLFSPYQFNPLGADPLREVLQRHVSRARLEASPIPLFIIATAVRTGQPRVFERADLDIDPLLASACLPQLFRAVQIDGEPYWDGGYSGNPALWPLVYNTPSLDLVLVKINPLVRPGTPDTPAEIADRVNEITFNQSLVGEMRAIDFVNRLLAEGKLSAGSYKGLRLHMVADDAGLAPLQGSSKVNTDRGFLEALHALGRAAAERWLAAHRADVGVRSSLDLRGTFLAPRTAPGRLAPG</sequence>
<dbReference type="SUPFAM" id="SSF52151">
    <property type="entry name" value="FabD/lysophospholipase-like"/>
    <property type="match status" value="1"/>
</dbReference>
<protein>
    <submittedName>
        <fullName evidence="7">Alpha/beta hydrolase</fullName>
    </submittedName>
</protein>
<feature type="active site" description="Proton acceptor" evidence="4">
    <location>
        <position position="209"/>
    </location>
</feature>
<dbReference type="PROSITE" id="PS51635">
    <property type="entry name" value="PNPLA"/>
    <property type="match status" value="1"/>
</dbReference>
<proteinExistence type="predicted"/>
<feature type="region of interest" description="Disordered" evidence="5">
    <location>
        <begin position="1"/>
        <end position="20"/>
    </location>
</feature>
<evidence type="ECO:0000256" key="5">
    <source>
        <dbReference type="SAM" id="MobiDB-lite"/>
    </source>
</evidence>
<dbReference type="AlphaFoldDB" id="A0A480AWI2"/>
<name>A0A480AWI2_9BURK</name>
<dbReference type="InterPro" id="IPR002641">
    <property type="entry name" value="PNPLA_dom"/>
</dbReference>
<evidence type="ECO:0000259" key="6">
    <source>
        <dbReference type="PROSITE" id="PS51635"/>
    </source>
</evidence>
<evidence type="ECO:0000313" key="7">
    <source>
        <dbReference type="EMBL" id="GCL64457.1"/>
    </source>
</evidence>
<dbReference type="PANTHER" id="PTHR14226">
    <property type="entry name" value="NEUROPATHY TARGET ESTERASE/SWISS CHEESE D.MELANOGASTER"/>
    <property type="match status" value="1"/>
</dbReference>
<reference evidence="8" key="1">
    <citation type="submission" date="2019-03" db="EMBL/GenBank/DDBJ databases">
        <title>Aquabacterium pictum sp.nov., the first bacteriochlorophyll a-containing freshwater bacterium in the genus Aquabacterium of the class Betaproteobacteria.</title>
        <authorList>
            <person name="Hirose S."/>
            <person name="Tank M."/>
            <person name="Hara E."/>
            <person name="Tamaki H."/>
            <person name="Takaichi S."/>
            <person name="Haruta S."/>
            <person name="Hanada S."/>
        </authorList>
    </citation>
    <scope>NUCLEOTIDE SEQUENCE [LARGE SCALE GENOMIC DNA]</scope>
    <source>
        <strain evidence="8">W35</strain>
    </source>
</reference>
<comment type="caution">
    <text evidence="7">The sequence shown here is derived from an EMBL/GenBank/DDBJ whole genome shotgun (WGS) entry which is preliminary data.</text>
</comment>
<dbReference type="GO" id="GO:0016787">
    <property type="term" value="F:hydrolase activity"/>
    <property type="evidence" value="ECO:0007669"/>
    <property type="project" value="UniProtKB-UniRule"/>
</dbReference>
<dbReference type="EMBL" id="BJCL01000009">
    <property type="protein sequence ID" value="GCL64457.1"/>
    <property type="molecule type" value="Genomic_DNA"/>
</dbReference>
<feature type="domain" description="PNPLA" evidence="6">
    <location>
        <begin position="24"/>
        <end position="222"/>
    </location>
</feature>
<dbReference type="InterPro" id="IPR016035">
    <property type="entry name" value="Acyl_Trfase/lysoPLipase"/>
</dbReference>
<evidence type="ECO:0000256" key="1">
    <source>
        <dbReference type="ARBA" id="ARBA00022801"/>
    </source>
</evidence>
<feature type="short sequence motif" description="GXGXXG" evidence="4">
    <location>
        <begin position="28"/>
        <end position="33"/>
    </location>
</feature>
<evidence type="ECO:0000256" key="2">
    <source>
        <dbReference type="ARBA" id="ARBA00022963"/>
    </source>
</evidence>
<dbReference type="Gene3D" id="3.40.1090.10">
    <property type="entry name" value="Cytosolic phospholipase A2 catalytic domain"/>
    <property type="match status" value="2"/>
</dbReference>
<evidence type="ECO:0000313" key="8">
    <source>
        <dbReference type="Proteomes" id="UP000301751"/>
    </source>
</evidence>
<evidence type="ECO:0000256" key="3">
    <source>
        <dbReference type="ARBA" id="ARBA00023098"/>
    </source>
</evidence>
<gene>
    <name evidence="7" type="ORF">AQPW35_35380</name>
</gene>
<dbReference type="Pfam" id="PF01734">
    <property type="entry name" value="Patatin"/>
    <property type="match status" value="1"/>
</dbReference>
<keyword evidence="1 4" id="KW-0378">Hydrolase</keyword>
<dbReference type="GO" id="GO:0016042">
    <property type="term" value="P:lipid catabolic process"/>
    <property type="evidence" value="ECO:0007669"/>
    <property type="project" value="UniProtKB-UniRule"/>
</dbReference>
<dbReference type="PANTHER" id="PTHR14226:SF78">
    <property type="entry name" value="SLR0060 PROTEIN"/>
    <property type="match status" value="1"/>
</dbReference>
<keyword evidence="8" id="KW-1185">Reference proteome</keyword>
<feature type="short sequence motif" description="GXSXG" evidence="4">
    <location>
        <begin position="56"/>
        <end position="60"/>
    </location>
</feature>
<accession>A0A480AWI2</accession>
<keyword evidence="3 4" id="KW-0443">Lipid metabolism</keyword>
<keyword evidence="2 4" id="KW-0442">Lipid degradation</keyword>
<feature type="short sequence motif" description="DGA/G" evidence="4">
    <location>
        <begin position="209"/>
        <end position="211"/>
    </location>
</feature>
<evidence type="ECO:0000256" key="4">
    <source>
        <dbReference type="PROSITE-ProRule" id="PRU01161"/>
    </source>
</evidence>
<dbReference type="InterPro" id="IPR050301">
    <property type="entry name" value="NTE"/>
</dbReference>
<feature type="active site" description="Nucleophile" evidence="4">
    <location>
        <position position="58"/>
    </location>
</feature>
<dbReference type="Proteomes" id="UP000301751">
    <property type="component" value="Unassembled WGS sequence"/>
</dbReference>